<feature type="compositionally biased region" description="Basic and acidic residues" evidence="1">
    <location>
        <begin position="194"/>
        <end position="226"/>
    </location>
</feature>
<gene>
    <name evidence="2" type="primary">HaOG206701</name>
    <name evidence="2" type="ORF">B5X24_HaOG206701</name>
</gene>
<feature type="region of interest" description="Disordered" evidence="1">
    <location>
        <begin position="175"/>
        <end position="232"/>
    </location>
</feature>
<dbReference type="EMBL" id="KZ150008">
    <property type="protein sequence ID" value="PZC75139.1"/>
    <property type="molecule type" value="Genomic_DNA"/>
</dbReference>
<sequence length="271" mass="32053">MKEININIEGYNVNGICVGCLSYNRRMFYHRDIKECFRLLGNIDVPDGLEIQVCWECLVYIRSALRFKDQILQSFDFLIKYSQERTFLDSPNDFLPHCNSRVSRFITTDVESCDVVTEVSASDDKTVEVKIEDDDVKFELDASEVKEESSDHTYADIFHEVPILDHDLTSDEDVQLSKIKEKEEKGRKKRKDDRKRDRVASPKIHKEKEKKQKSPDTNEQKEQIERKAKKGRKLLNLPENLVELYTMTEDEMWKVRIEDLNSKEFQKIKYR</sequence>
<evidence type="ECO:0008006" key="4">
    <source>
        <dbReference type="Google" id="ProtNLM"/>
    </source>
</evidence>
<evidence type="ECO:0000256" key="1">
    <source>
        <dbReference type="SAM" id="MobiDB-lite"/>
    </source>
</evidence>
<reference evidence="2 3" key="1">
    <citation type="journal article" date="2017" name="BMC Biol.">
        <title>Genomic innovations, transcriptional plasticity and gene loss underlying the evolution and divergence of two highly polyphagous and invasive Helicoverpa pest species.</title>
        <authorList>
            <person name="Pearce S.L."/>
            <person name="Clarke D.F."/>
            <person name="East P.D."/>
            <person name="Elfekih S."/>
            <person name="Gordon K.H."/>
            <person name="Jermiin L.S."/>
            <person name="McGaughran A."/>
            <person name="Oakeshott J.G."/>
            <person name="Papanikolaou A."/>
            <person name="Perera O.P."/>
            <person name="Rane R.V."/>
            <person name="Richards S."/>
            <person name="Tay W.T."/>
            <person name="Walsh T.K."/>
            <person name="Anderson A."/>
            <person name="Anderson C.J."/>
            <person name="Asgari S."/>
            <person name="Board P.G."/>
            <person name="Bretschneider A."/>
            <person name="Campbell P.M."/>
            <person name="Chertemps T."/>
            <person name="Christeller J.T."/>
            <person name="Coppin C.W."/>
            <person name="Downes S.J."/>
            <person name="Duan G."/>
            <person name="Farnsworth C.A."/>
            <person name="Good R.T."/>
            <person name="Han L.B."/>
            <person name="Han Y.C."/>
            <person name="Hatje K."/>
            <person name="Horne I."/>
            <person name="Huang Y.P."/>
            <person name="Hughes D.S."/>
            <person name="Jacquin-Joly E."/>
            <person name="James W."/>
            <person name="Jhangiani S."/>
            <person name="Kollmar M."/>
            <person name="Kuwar S.S."/>
            <person name="Li S."/>
            <person name="Liu N.Y."/>
            <person name="Maibeche M.T."/>
            <person name="Miller J.R."/>
            <person name="Montagne N."/>
            <person name="Perry T."/>
            <person name="Qu J."/>
            <person name="Song S.V."/>
            <person name="Sutton G.G."/>
            <person name="Vogel H."/>
            <person name="Walenz B.P."/>
            <person name="Xu W."/>
            <person name="Zhang H.J."/>
            <person name="Zou Z."/>
            <person name="Batterham P."/>
            <person name="Edwards O.R."/>
            <person name="Feyereisen R."/>
            <person name="Gibbs R.A."/>
            <person name="Heckel D.G."/>
            <person name="McGrath A."/>
            <person name="Robin C."/>
            <person name="Scherer S.E."/>
            <person name="Worley K.C."/>
            <person name="Wu Y.D."/>
        </authorList>
    </citation>
    <scope>NUCLEOTIDE SEQUENCE [LARGE SCALE GENOMIC DNA]</scope>
    <source>
        <strain evidence="2">Harm_GR_Male_#8</strain>
        <tissue evidence="2">Whole organism</tissue>
    </source>
</reference>
<protein>
    <recommendedName>
        <fullName evidence="4">ZAD domain-containing protein</fullName>
    </recommendedName>
</protein>
<proteinExistence type="predicted"/>
<evidence type="ECO:0000313" key="3">
    <source>
        <dbReference type="Proteomes" id="UP000249218"/>
    </source>
</evidence>
<name>A0A2W1BJC0_HELAM</name>
<dbReference type="Proteomes" id="UP000249218">
    <property type="component" value="Unassembled WGS sequence"/>
</dbReference>
<accession>A0A2W1BJC0</accession>
<keyword evidence="3" id="KW-1185">Reference proteome</keyword>
<organism evidence="2 3">
    <name type="scientific">Helicoverpa armigera</name>
    <name type="common">Cotton bollworm</name>
    <name type="synonym">Heliothis armigera</name>
    <dbReference type="NCBI Taxonomy" id="29058"/>
    <lineage>
        <taxon>Eukaryota</taxon>
        <taxon>Metazoa</taxon>
        <taxon>Ecdysozoa</taxon>
        <taxon>Arthropoda</taxon>
        <taxon>Hexapoda</taxon>
        <taxon>Insecta</taxon>
        <taxon>Pterygota</taxon>
        <taxon>Neoptera</taxon>
        <taxon>Endopterygota</taxon>
        <taxon>Lepidoptera</taxon>
        <taxon>Glossata</taxon>
        <taxon>Ditrysia</taxon>
        <taxon>Noctuoidea</taxon>
        <taxon>Noctuidae</taxon>
        <taxon>Heliothinae</taxon>
        <taxon>Helicoverpa</taxon>
    </lineage>
</organism>
<dbReference type="OrthoDB" id="427030at2759"/>
<evidence type="ECO:0000313" key="2">
    <source>
        <dbReference type="EMBL" id="PZC75139.1"/>
    </source>
</evidence>
<dbReference type="AlphaFoldDB" id="A0A2W1BJC0"/>